<evidence type="ECO:0000313" key="3">
    <source>
        <dbReference type="Proteomes" id="UP001519504"/>
    </source>
</evidence>
<accession>A0ABS5R082</accession>
<comment type="caution">
    <text evidence="2">The sequence shown here is derived from an EMBL/GenBank/DDBJ whole genome shotgun (WGS) entry which is preliminary data.</text>
</comment>
<keyword evidence="1" id="KW-0472">Membrane</keyword>
<evidence type="ECO:0000256" key="1">
    <source>
        <dbReference type="SAM" id="Phobius"/>
    </source>
</evidence>
<dbReference type="Proteomes" id="UP001519504">
    <property type="component" value="Unassembled WGS sequence"/>
</dbReference>
<gene>
    <name evidence="2" type="ORF">G6R29_04280</name>
</gene>
<reference evidence="2 3" key="1">
    <citation type="submission" date="2020-02" db="EMBL/GenBank/DDBJ databases">
        <title>Fructobacillus sp. isolated from paper mulberry of Taiwan.</title>
        <authorList>
            <person name="Lin S.-T."/>
        </authorList>
    </citation>
    <scope>NUCLEOTIDE SEQUENCE [LARGE SCALE GENOMIC DNA]</scope>
    <source>
        <strain evidence="2 3">M2-14</strain>
    </source>
</reference>
<keyword evidence="1" id="KW-0812">Transmembrane</keyword>
<keyword evidence="1" id="KW-1133">Transmembrane helix</keyword>
<dbReference type="EMBL" id="JAAMFK010000004">
    <property type="protein sequence ID" value="MBS9338841.1"/>
    <property type="molecule type" value="Genomic_DNA"/>
</dbReference>
<feature type="transmembrane region" description="Helical" evidence="1">
    <location>
        <begin position="33"/>
        <end position="53"/>
    </location>
</feature>
<name>A0ABS5R082_9LACO</name>
<sequence length="81" mass="9549">MKTGTFVTFCFGYAFVVFYVYEEFFSRYINGFWINYLVQTAILVLGLIIIFIFKVVMDYKSGVLDESDKLDQLETIEKLED</sequence>
<proteinExistence type="predicted"/>
<feature type="transmembrane region" description="Helical" evidence="1">
    <location>
        <begin position="5"/>
        <end position="21"/>
    </location>
</feature>
<protein>
    <submittedName>
        <fullName evidence="2">Uncharacterized protein</fullName>
    </submittedName>
</protein>
<keyword evidence="3" id="KW-1185">Reference proteome</keyword>
<dbReference type="RefSeq" id="WP_213809122.1">
    <property type="nucleotide sequence ID" value="NZ_JAAMFK010000004.1"/>
</dbReference>
<organism evidence="2 3">
    <name type="scientific">Fructobacillus broussonetiae</name>
    <dbReference type="NCBI Taxonomy" id="2713173"/>
    <lineage>
        <taxon>Bacteria</taxon>
        <taxon>Bacillati</taxon>
        <taxon>Bacillota</taxon>
        <taxon>Bacilli</taxon>
        <taxon>Lactobacillales</taxon>
        <taxon>Lactobacillaceae</taxon>
        <taxon>Fructobacillus</taxon>
    </lineage>
</organism>
<evidence type="ECO:0000313" key="2">
    <source>
        <dbReference type="EMBL" id="MBS9338841.1"/>
    </source>
</evidence>